<dbReference type="AlphaFoldDB" id="J4U8U9"/>
<feature type="region of interest" description="Disordered" evidence="1">
    <location>
        <begin position="1"/>
        <end position="116"/>
    </location>
</feature>
<dbReference type="GeneID" id="25987716"/>
<proteinExistence type="predicted"/>
<feature type="compositionally biased region" description="Low complexity" evidence="1">
    <location>
        <begin position="45"/>
        <end position="66"/>
    </location>
</feature>
<dbReference type="EMBL" id="ALBS01000266">
    <property type="protein sequence ID" value="EJT46960.1"/>
    <property type="molecule type" value="Genomic_DNA"/>
</dbReference>
<feature type="compositionally biased region" description="Polar residues" evidence="1">
    <location>
        <begin position="74"/>
        <end position="85"/>
    </location>
</feature>
<organism evidence="2 3">
    <name type="scientific">Trichosporon asahii var. asahii (strain ATCC 90039 / CBS 2479 / JCM 2466 / KCTC 7840 / NBRC 103889/ NCYC 2677 / UAMH 7654)</name>
    <name type="common">Yeast</name>
    <dbReference type="NCBI Taxonomy" id="1186058"/>
    <lineage>
        <taxon>Eukaryota</taxon>
        <taxon>Fungi</taxon>
        <taxon>Dikarya</taxon>
        <taxon>Basidiomycota</taxon>
        <taxon>Agaricomycotina</taxon>
        <taxon>Tremellomycetes</taxon>
        <taxon>Trichosporonales</taxon>
        <taxon>Trichosporonaceae</taxon>
        <taxon>Trichosporon</taxon>
    </lineage>
</organism>
<name>J4U8U9_TRIAS</name>
<comment type="caution">
    <text evidence="2">The sequence shown here is derived from an EMBL/GenBank/DDBJ whole genome shotgun (WGS) entry which is preliminary data.</text>
</comment>
<evidence type="ECO:0000256" key="1">
    <source>
        <dbReference type="SAM" id="MobiDB-lite"/>
    </source>
</evidence>
<gene>
    <name evidence="2" type="ORF">A1Q1_04203</name>
</gene>
<reference evidence="2 3" key="1">
    <citation type="journal article" date="2012" name="Eukaryot. Cell">
        <title>Draft genome sequence of CBS 2479, the standard type strain of Trichosporon asahii.</title>
        <authorList>
            <person name="Yang R.Y."/>
            <person name="Li H.T."/>
            <person name="Zhu H."/>
            <person name="Zhou G.P."/>
            <person name="Wang M."/>
            <person name="Wang L."/>
        </authorList>
    </citation>
    <scope>NUCLEOTIDE SEQUENCE [LARGE SCALE GENOMIC DNA]</scope>
    <source>
        <strain evidence="3">ATCC 90039 / CBS 2479 / JCM 2466 / KCTC 7840 / NCYC 2677 / UAMH 7654</strain>
    </source>
</reference>
<dbReference type="KEGG" id="tasa:A1Q1_04203"/>
<dbReference type="Proteomes" id="UP000002748">
    <property type="component" value="Unassembled WGS sequence"/>
</dbReference>
<sequence>MGCAASKSVLDPYDDALPVLSGPRASRASDEKVLAYNNKSRSDSEGSASRSASTESSSTPPLASPTIVIHPPSCHSSMITHSPRTSWGPPEANPPHSAFLSAPPATKARRRRSERPPRIMTRAHLLAQAINYMPRDSLLALRAASKKCMEDADARLFHHIILDDDEPRRAQAVNGRGVLPWPRPMPPSRLVLRAPHGRLPCPPWSNRNARGRIASLLAHVRVLDYHCEVDVACEPALAAALRGVQVVRRVWPSPTVLAPTVVDYLDLSQSGYWAAAGEAPRIHPVPAGVRRVVLNIIYPTQLVDHVPEVQFDSINCSDLVLKFHPRNMHSVSRSSERTPPNDQGAALTEPRPFGFLGGLLTRLANQLQTSRITWVGLDAVPPTLLGLPPGMPRDKSELGCLLAMGVAVCADAVRKEKGWAYAEGERASSVWGKLHGMRLVTVTDYAREQTRALGIGAAASRSMLEDLPSESAAARLWVPAAGSRASVEVDMGPEPDRYVDQTLTALRHWRSGFDAGLFGDGLWGREGVRAE</sequence>
<accession>J4U8U9</accession>
<evidence type="ECO:0000313" key="2">
    <source>
        <dbReference type="EMBL" id="EJT46960.1"/>
    </source>
</evidence>
<dbReference type="HOGENOM" id="CLU_513075_0_0_1"/>
<evidence type="ECO:0000313" key="3">
    <source>
        <dbReference type="Proteomes" id="UP000002748"/>
    </source>
</evidence>
<dbReference type="RefSeq" id="XP_014178055.1">
    <property type="nucleotide sequence ID" value="XM_014322580.1"/>
</dbReference>
<dbReference type="VEuPathDB" id="FungiDB:A1Q1_04203"/>
<protein>
    <submittedName>
        <fullName evidence="2">Uncharacterized protein</fullName>
    </submittedName>
</protein>